<accession>A0A0M2HHT2</accession>
<sequence>MIAIVSAPSNLGLRPPQRGAVPGTAKAPEALRDAGLHAALAPHGALEAGAVLPGRYLDDERRPAGTVRNQDAVVDHARRLAHRLVSLRREGHSPLVLGGDCSLLLAAGLASKVSGGAGLVHVDGHTDFRHPGNSDSFGALAGEDLAAAIGRHVPAVADIDGLGPYFDAARTAHVGCRREDEELDEVSDAIALTIPADDIILYGAARAASRILTAPGLDRGFWLQVDVDVLDPAHMPAVDSPDPGGLSPQELTDFLRAVAPRAWGASVTVFDPDLDPDGTHARTIAAIVAEGLVRLGEESAAPSE</sequence>
<dbReference type="OrthoDB" id="7331788at2"/>
<evidence type="ECO:0000313" key="7">
    <source>
        <dbReference type="Proteomes" id="UP000033900"/>
    </source>
</evidence>
<evidence type="ECO:0000256" key="4">
    <source>
        <dbReference type="PROSITE-ProRule" id="PRU00742"/>
    </source>
</evidence>
<comment type="similarity">
    <text evidence="4">Belongs to the arginase family.</text>
</comment>
<comment type="caution">
    <text evidence="6">The sequence shown here is derived from an EMBL/GenBank/DDBJ whole genome shotgun (WGS) entry which is preliminary data.</text>
</comment>
<dbReference type="PROSITE" id="PS51409">
    <property type="entry name" value="ARGINASE_2"/>
    <property type="match status" value="1"/>
</dbReference>
<keyword evidence="2 6" id="KW-0378">Hydrolase</keyword>
<feature type="region of interest" description="Disordered" evidence="5">
    <location>
        <begin position="1"/>
        <end position="26"/>
    </location>
</feature>
<keyword evidence="1" id="KW-0479">Metal-binding</keyword>
<dbReference type="Gene3D" id="3.40.800.10">
    <property type="entry name" value="Ureohydrolase domain"/>
    <property type="match status" value="1"/>
</dbReference>
<dbReference type="EMBL" id="JYJB01000010">
    <property type="protein sequence ID" value="KJL46270.1"/>
    <property type="molecule type" value="Genomic_DNA"/>
</dbReference>
<protein>
    <submittedName>
        <fullName evidence="6">Arginase</fullName>
        <ecNumber evidence="6">3.5.3.1</ecNumber>
    </submittedName>
</protein>
<evidence type="ECO:0000256" key="3">
    <source>
        <dbReference type="ARBA" id="ARBA00023211"/>
    </source>
</evidence>
<reference evidence="6 7" key="1">
    <citation type="submission" date="2015-02" db="EMBL/GenBank/DDBJ databases">
        <title>Draft genome sequences of ten Microbacterium spp. with emphasis on heavy metal contaminated environments.</title>
        <authorList>
            <person name="Corretto E."/>
        </authorList>
    </citation>
    <scope>NUCLEOTIDE SEQUENCE [LARGE SCALE GENOMIC DNA]</scope>
    <source>
        <strain evidence="6 7">SA35</strain>
    </source>
</reference>
<dbReference type="SUPFAM" id="SSF52768">
    <property type="entry name" value="Arginase/deacetylase"/>
    <property type="match status" value="1"/>
</dbReference>
<keyword evidence="7" id="KW-1185">Reference proteome</keyword>
<dbReference type="Pfam" id="PF00491">
    <property type="entry name" value="Arginase"/>
    <property type="match status" value="1"/>
</dbReference>
<dbReference type="InterPro" id="IPR006035">
    <property type="entry name" value="Ureohydrolase"/>
</dbReference>
<dbReference type="GO" id="GO:0030145">
    <property type="term" value="F:manganese ion binding"/>
    <property type="evidence" value="ECO:0007669"/>
    <property type="project" value="TreeGrafter"/>
</dbReference>
<dbReference type="Proteomes" id="UP000033900">
    <property type="component" value="Unassembled WGS sequence"/>
</dbReference>
<dbReference type="PANTHER" id="PTHR43782:SF3">
    <property type="entry name" value="ARGINASE"/>
    <property type="match status" value="1"/>
</dbReference>
<dbReference type="PATRIC" id="fig|273678.4.peg.2900"/>
<dbReference type="AlphaFoldDB" id="A0A0M2HHT2"/>
<dbReference type="InterPro" id="IPR023696">
    <property type="entry name" value="Ureohydrolase_dom_sf"/>
</dbReference>
<dbReference type="STRING" id="273678.RS84_02897"/>
<name>A0A0M2HHT2_9MICO</name>
<evidence type="ECO:0000256" key="5">
    <source>
        <dbReference type="SAM" id="MobiDB-lite"/>
    </source>
</evidence>
<evidence type="ECO:0000256" key="2">
    <source>
        <dbReference type="ARBA" id="ARBA00022801"/>
    </source>
</evidence>
<evidence type="ECO:0000313" key="6">
    <source>
        <dbReference type="EMBL" id="KJL46270.1"/>
    </source>
</evidence>
<organism evidence="6 7">
    <name type="scientific">Microbacterium hydrocarbonoxydans</name>
    <dbReference type="NCBI Taxonomy" id="273678"/>
    <lineage>
        <taxon>Bacteria</taxon>
        <taxon>Bacillati</taxon>
        <taxon>Actinomycetota</taxon>
        <taxon>Actinomycetes</taxon>
        <taxon>Micrococcales</taxon>
        <taxon>Microbacteriaceae</taxon>
        <taxon>Microbacterium</taxon>
    </lineage>
</organism>
<dbReference type="PRINTS" id="PR00116">
    <property type="entry name" value="ARGINASE"/>
</dbReference>
<dbReference type="CDD" id="cd09999">
    <property type="entry name" value="Arginase-like_1"/>
    <property type="match status" value="1"/>
</dbReference>
<gene>
    <name evidence="6" type="primary">rocF</name>
    <name evidence="6" type="ORF">RS84_02897</name>
</gene>
<dbReference type="EC" id="3.5.3.1" evidence="6"/>
<dbReference type="RefSeq" id="WP_082062203.1">
    <property type="nucleotide sequence ID" value="NZ_JYJB01000010.1"/>
</dbReference>
<dbReference type="PANTHER" id="PTHR43782">
    <property type="entry name" value="ARGINASE"/>
    <property type="match status" value="1"/>
</dbReference>
<evidence type="ECO:0000256" key="1">
    <source>
        <dbReference type="ARBA" id="ARBA00022723"/>
    </source>
</evidence>
<keyword evidence="3" id="KW-0464">Manganese</keyword>
<proteinExistence type="inferred from homology"/>
<dbReference type="GO" id="GO:0004053">
    <property type="term" value="F:arginase activity"/>
    <property type="evidence" value="ECO:0007669"/>
    <property type="project" value="UniProtKB-EC"/>
</dbReference>
<dbReference type="GO" id="GO:0005737">
    <property type="term" value="C:cytoplasm"/>
    <property type="evidence" value="ECO:0007669"/>
    <property type="project" value="TreeGrafter"/>
</dbReference>